<dbReference type="SUPFAM" id="SSF56281">
    <property type="entry name" value="Metallo-hydrolase/oxidoreductase"/>
    <property type="match status" value="1"/>
</dbReference>
<dbReference type="Proteomes" id="UP001172731">
    <property type="component" value="Unassembled WGS sequence"/>
</dbReference>
<proteinExistence type="predicted"/>
<dbReference type="RefSeq" id="WP_301135259.1">
    <property type="nucleotide sequence ID" value="NZ_BAAAUQ010000016.1"/>
</dbReference>
<dbReference type="InterPro" id="IPR001279">
    <property type="entry name" value="Metallo-B-lactamas"/>
</dbReference>
<dbReference type="InterPro" id="IPR050855">
    <property type="entry name" value="NDM-1-like"/>
</dbReference>
<evidence type="ECO:0000259" key="1">
    <source>
        <dbReference type="SMART" id="SM00849"/>
    </source>
</evidence>
<evidence type="ECO:0000313" key="2">
    <source>
        <dbReference type="EMBL" id="MDN4465351.1"/>
    </source>
</evidence>
<evidence type="ECO:0000313" key="3">
    <source>
        <dbReference type="Proteomes" id="UP001172731"/>
    </source>
</evidence>
<organism evidence="2 3">
    <name type="scientific">Microbacterium aurantiacum</name>
    <dbReference type="NCBI Taxonomy" id="162393"/>
    <lineage>
        <taxon>Bacteria</taxon>
        <taxon>Bacillati</taxon>
        <taxon>Actinomycetota</taxon>
        <taxon>Actinomycetes</taxon>
        <taxon>Micrococcales</taxon>
        <taxon>Microbacteriaceae</taxon>
        <taxon>Microbacterium</taxon>
    </lineage>
</organism>
<reference evidence="2" key="1">
    <citation type="submission" date="2021-06" db="EMBL/GenBank/DDBJ databases">
        <title>Genome-based taxonomic framework of Microbacterium strains isolated from marine environment, the description of four new species and reclassification of four preexisting species.</title>
        <authorList>
            <person name="Lee S.D."/>
            <person name="Kim S.-M."/>
            <person name="Byeon Y.-S."/>
            <person name="Yang H.L."/>
            <person name="Kim I.S."/>
        </authorList>
    </citation>
    <scope>NUCLEOTIDE SEQUENCE</scope>
    <source>
        <strain evidence="2">KACC 20510</strain>
    </source>
</reference>
<dbReference type="InterPro" id="IPR036866">
    <property type="entry name" value="RibonucZ/Hydroxyglut_hydro"/>
</dbReference>
<keyword evidence="3" id="KW-1185">Reference proteome</keyword>
<sequence>MDFTAKRDGGELRAIGPKDLLDAGELHPVREGIWMLAVPVPRAQPKYSICYIVTDEQSALHVIDPGLDLPAHRTLLENALEEIGGLSSVASITATHLHFDHLGLASWLRERSGAPIQLHERDARALTLHDAEEQRRLNEAWGVPRERRAELEEAYRDAHPPTDLRADRALADGDVVTIPGRRLRVLATPGHTSGHMCLVDDDLQLAFVGDLVLPVINPGFGLGAAGDGNPLADLLHSLTRVSDLDDYEACPGHGHRFSGLRGRSREIAAHHLSQNSLVAEAVKETPDATLWDLAQRLPRRRPLSEMTGGYLRSVLLQTSMHADFVREGGRDAT</sequence>
<dbReference type="Gene3D" id="3.60.15.10">
    <property type="entry name" value="Ribonuclease Z/Hydroxyacylglutathione hydrolase-like"/>
    <property type="match status" value="1"/>
</dbReference>
<dbReference type="EMBL" id="JAHWXI010000018">
    <property type="protein sequence ID" value="MDN4465351.1"/>
    <property type="molecule type" value="Genomic_DNA"/>
</dbReference>
<accession>A0ABT8FVY5</accession>
<dbReference type="SMART" id="SM00849">
    <property type="entry name" value="Lactamase_B"/>
    <property type="match status" value="1"/>
</dbReference>
<feature type="domain" description="Metallo-beta-lactamase" evidence="1">
    <location>
        <begin position="47"/>
        <end position="253"/>
    </location>
</feature>
<dbReference type="PANTHER" id="PTHR42951:SF4">
    <property type="entry name" value="ACYL-COENZYME A THIOESTERASE MBLAC2"/>
    <property type="match status" value="1"/>
</dbReference>
<comment type="caution">
    <text evidence="2">The sequence shown here is derived from an EMBL/GenBank/DDBJ whole genome shotgun (WGS) entry which is preliminary data.</text>
</comment>
<protein>
    <submittedName>
        <fullName evidence="2">MBL fold metallo-hydrolase</fullName>
    </submittedName>
</protein>
<name>A0ABT8FVY5_9MICO</name>
<gene>
    <name evidence="2" type="ORF">KZC48_13235</name>
</gene>
<dbReference type="Pfam" id="PF00753">
    <property type="entry name" value="Lactamase_B"/>
    <property type="match status" value="1"/>
</dbReference>
<dbReference type="PANTHER" id="PTHR42951">
    <property type="entry name" value="METALLO-BETA-LACTAMASE DOMAIN-CONTAINING"/>
    <property type="match status" value="1"/>
</dbReference>